<evidence type="ECO:0000256" key="1">
    <source>
        <dbReference type="ARBA" id="ARBA00006096"/>
    </source>
</evidence>
<sequence>MTDRRSERTLVVLCVLLALAVATLFLMLTRDFLLPRLVAAPAPAAVSSAPAAAPTTTTAPASPTPQTSSSAPGDLPSPAEVAAAVEPGLAQAPGTVSAEFRDLATGRVLYSRSADEPVAPASAVKILTGAAVVDTLGAETTLPTRVVALPADEGGGTTELVLVGGGDVLLGTGASDPSRVDGRAGLRTLAERTLAGLAERGVIGPVVVSTDLRLFEDADPLNPAWSTGMVESGNIAPVQPLATYGGRATPGTGQDRLADPAASAARTFQAELAALADADGAAVEVAVREEIPATDAPRERVRAAEPVAEVRSAPVGDQVEYLLAHSENQVAEALAHTAAAAAGLPATHAGAAALLEHEAAQIGVDTAGMDVVDASGLAVANRLSASQLVGVVTGLSADLGRALVLDALPRPGEDSTLGERFPAAPARDAVAAKTGTLDQTVSLTGTVTTTTGRVLAFSVVCSEVNWEIAPARAAIDEAVAAVAAL</sequence>
<evidence type="ECO:0000256" key="3">
    <source>
        <dbReference type="SAM" id="MobiDB-lite"/>
    </source>
</evidence>
<dbReference type="PANTHER" id="PTHR30023">
    <property type="entry name" value="D-ALANYL-D-ALANINE CARBOXYPEPTIDASE"/>
    <property type="match status" value="1"/>
</dbReference>
<dbReference type="EC" id="3.4.16.4" evidence="4"/>
<keyword evidence="4" id="KW-0645">Protease</keyword>
<comment type="caution">
    <text evidence="4">The sequence shown here is derived from an EMBL/GenBank/DDBJ whole genome shotgun (WGS) entry which is preliminary data.</text>
</comment>
<dbReference type="EC" id="3.4.21.-" evidence="4"/>
<dbReference type="Gene3D" id="3.40.710.10">
    <property type="entry name" value="DD-peptidase/beta-lactamase superfamily"/>
    <property type="match status" value="2"/>
</dbReference>
<dbReference type="AlphaFoldDB" id="A0A7W7PC56"/>
<reference evidence="4 5" key="1">
    <citation type="submission" date="2020-08" db="EMBL/GenBank/DDBJ databases">
        <title>Sequencing the genomes of 1000 actinobacteria strains.</title>
        <authorList>
            <person name="Klenk H.-P."/>
        </authorList>
    </citation>
    <scope>NUCLEOTIDE SEQUENCE [LARGE SCALE GENOMIC DNA]</scope>
    <source>
        <strain evidence="4 5">DSM 19079</strain>
    </source>
</reference>
<dbReference type="Proteomes" id="UP000560081">
    <property type="component" value="Unassembled WGS sequence"/>
</dbReference>
<keyword evidence="2 4" id="KW-0378">Hydrolase</keyword>
<dbReference type="RefSeq" id="WP_229667336.1">
    <property type="nucleotide sequence ID" value="NZ_BMLA01000004.1"/>
</dbReference>
<dbReference type="SUPFAM" id="SSF56601">
    <property type="entry name" value="beta-lactamase/transpeptidase-like"/>
    <property type="match status" value="1"/>
</dbReference>
<dbReference type="EMBL" id="JACHMC010000001">
    <property type="protein sequence ID" value="MBB4883728.1"/>
    <property type="molecule type" value="Genomic_DNA"/>
</dbReference>
<comment type="similarity">
    <text evidence="1">Belongs to the peptidase S13 family.</text>
</comment>
<evidence type="ECO:0000313" key="4">
    <source>
        <dbReference type="EMBL" id="MBB4883728.1"/>
    </source>
</evidence>
<protein>
    <submittedName>
        <fullName evidence="4">D-alanyl-D-alanine carboxypeptidase/D-alanyl-D-alanine-endopeptidase (Penicillin-binding protein 4)</fullName>
        <ecNumber evidence="4">3.4.16.4</ecNumber>
        <ecNumber evidence="4">3.4.21.-</ecNumber>
    </submittedName>
</protein>
<dbReference type="Pfam" id="PF02113">
    <property type="entry name" value="Peptidase_S13"/>
    <property type="match status" value="2"/>
</dbReference>
<keyword evidence="5" id="KW-1185">Reference proteome</keyword>
<keyword evidence="4" id="KW-0121">Carboxypeptidase</keyword>
<organism evidence="4 5">
    <name type="scientific">Micrococcus flavus</name>
    <dbReference type="NCBI Taxonomy" id="384602"/>
    <lineage>
        <taxon>Bacteria</taxon>
        <taxon>Bacillati</taxon>
        <taxon>Actinomycetota</taxon>
        <taxon>Actinomycetes</taxon>
        <taxon>Micrococcales</taxon>
        <taxon>Micrococcaceae</taxon>
        <taxon>Micrococcus</taxon>
    </lineage>
</organism>
<gene>
    <name evidence="4" type="ORF">BJ976_002079</name>
</gene>
<dbReference type="GO" id="GO:0006508">
    <property type="term" value="P:proteolysis"/>
    <property type="evidence" value="ECO:0007669"/>
    <property type="project" value="InterPro"/>
</dbReference>
<name>A0A7W7PC56_9MICC</name>
<feature type="region of interest" description="Disordered" evidence="3">
    <location>
        <begin position="51"/>
        <end position="78"/>
    </location>
</feature>
<evidence type="ECO:0000313" key="5">
    <source>
        <dbReference type="Proteomes" id="UP000560081"/>
    </source>
</evidence>
<dbReference type="InterPro" id="IPR012338">
    <property type="entry name" value="Beta-lactam/transpept-like"/>
</dbReference>
<evidence type="ECO:0000256" key="2">
    <source>
        <dbReference type="ARBA" id="ARBA00022801"/>
    </source>
</evidence>
<dbReference type="PANTHER" id="PTHR30023:SF0">
    <property type="entry name" value="PENICILLIN-SENSITIVE CARBOXYPEPTIDASE A"/>
    <property type="match status" value="1"/>
</dbReference>
<dbReference type="PRINTS" id="PR00922">
    <property type="entry name" value="DADACBPTASE3"/>
</dbReference>
<dbReference type="GO" id="GO:0009002">
    <property type="term" value="F:serine-type D-Ala-D-Ala carboxypeptidase activity"/>
    <property type="evidence" value="ECO:0007669"/>
    <property type="project" value="UniProtKB-EC"/>
</dbReference>
<proteinExistence type="inferred from homology"/>
<dbReference type="GO" id="GO:0000270">
    <property type="term" value="P:peptidoglycan metabolic process"/>
    <property type="evidence" value="ECO:0007669"/>
    <property type="project" value="TreeGrafter"/>
</dbReference>
<dbReference type="InterPro" id="IPR000667">
    <property type="entry name" value="Peptidase_S13"/>
</dbReference>
<accession>A0A7W7PC56</accession>